<protein>
    <submittedName>
        <fullName evidence="6">Transposon protein, putative, Mutator sub-class</fullName>
    </submittedName>
</protein>
<feature type="region of interest" description="Disordered" evidence="4">
    <location>
        <begin position="186"/>
        <end position="215"/>
    </location>
</feature>
<dbReference type="PANTHER" id="PTHR31973">
    <property type="entry name" value="POLYPROTEIN, PUTATIVE-RELATED"/>
    <property type="match status" value="1"/>
</dbReference>
<dbReference type="InterPro" id="IPR004332">
    <property type="entry name" value="Transposase_MuDR"/>
</dbReference>
<keyword evidence="1" id="KW-0815">Transposition</keyword>
<feature type="region of interest" description="Disordered" evidence="4">
    <location>
        <begin position="651"/>
        <end position="675"/>
    </location>
</feature>
<evidence type="ECO:0000256" key="2">
    <source>
        <dbReference type="ARBA" id="ARBA00023125"/>
    </source>
</evidence>
<feature type="domain" description="Zinc finger PMZ-type" evidence="5">
    <location>
        <begin position="577"/>
        <end position="604"/>
    </location>
</feature>
<evidence type="ECO:0000256" key="3">
    <source>
        <dbReference type="ARBA" id="ARBA00023172"/>
    </source>
</evidence>
<dbReference type="PROSITE" id="PS01007">
    <property type="entry name" value="TRANSPOSASE_MUTATOR"/>
    <property type="match status" value="1"/>
</dbReference>
<organism evidence="6">
    <name type="scientific">Oryza sativa subsp. japonica</name>
    <name type="common">Rice</name>
    <dbReference type="NCBI Taxonomy" id="39947"/>
    <lineage>
        <taxon>Eukaryota</taxon>
        <taxon>Viridiplantae</taxon>
        <taxon>Streptophyta</taxon>
        <taxon>Embryophyta</taxon>
        <taxon>Tracheophyta</taxon>
        <taxon>Spermatophyta</taxon>
        <taxon>Magnoliopsida</taxon>
        <taxon>Liliopsida</taxon>
        <taxon>Poales</taxon>
        <taxon>Poaceae</taxon>
        <taxon>BOP clade</taxon>
        <taxon>Oryzoideae</taxon>
        <taxon>Oryzeae</taxon>
        <taxon>Oryzinae</taxon>
        <taxon>Oryza</taxon>
        <taxon>Oryza sativa</taxon>
    </lineage>
</organism>
<dbReference type="EMBL" id="DP000010">
    <property type="protein sequence ID" value="ABA94124.1"/>
    <property type="molecule type" value="Genomic_DNA"/>
</dbReference>
<keyword evidence="2" id="KW-0238">DNA-binding</keyword>
<dbReference type="GO" id="GO:0006313">
    <property type="term" value="P:DNA transposition"/>
    <property type="evidence" value="ECO:0007669"/>
    <property type="project" value="InterPro"/>
</dbReference>
<dbReference type="InterPro" id="IPR001207">
    <property type="entry name" value="Transposase_mutator"/>
</dbReference>
<dbReference type="SMART" id="SM00575">
    <property type="entry name" value="ZnF_PMZ"/>
    <property type="match status" value="1"/>
</dbReference>
<evidence type="ECO:0000259" key="5">
    <source>
        <dbReference type="SMART" id="SM00575"/>
    </source>
</evidence>
<evidence type="ECO:0000313" key="6">
    <source>
        <dbReference type="EMBL" id="ABA94124.1"/>
    </source>
</evidence>
<dbReference type="PANTHER" id="PTHR31973:SF191">
    <property type="entry name" value="OS05G0489400 PROTEIN"/>
    <property type="match status" value="1"/>
</dbReference>
<evidence type="ECO:0000256" key="1">
    <source>
        <dbReference type="ARBA" id="ARBA00022578"/>
    </source>
</evidence>
<reference evidence="6" key="1">
    <citation type="journal article" date="2005" name="BMC Biol.">
        <title>The sequence of rice chromosomes 11 and 12, rich in disease resistance genes and recent gene duplications.</title>
        <authorList>
            <consortium name="The rice chromosomes 11 and 12 sequencing consortia"/>
        </authorList>
    </citation>
    <scope>NUCLEOTIDE SEQUENCE [LARGE SCALE GENOMIC DNA]</scope>
</reference>
<accession>Q2R3A0</accession>
<dbReference type="Pfam" id="PF10551">
    <property type="entry name" value="MULE"/>
    <property type="match status" value="1"/>
</dbReference>
<feature type="compositionally biased region" description="Low complexity" evidence="4">
    <location>
        <begin position="723"/>
        <end position="735"/>
    </location>
</feature>
<feature type="region of interest" description="Disordered" evidence="4">
    <location>
        <begin position="754"/>
        <end position="806"/>
    </location>
</feature>
<reference evidence="6" key="2">
    <citation type="submission" date="2005-04" db="EMBL/GenBank/DDBJ databases">
        <authorList>
            <person name="Buell C.R."/>
            <person name="Wing R.A."/>
            <person name="McCombie W.A."/>
            <person name="Ouyang S."/>
        </authorList>
    </citation>
    <scope>NUCLEOTIDE SEQUENCE</scope>
</reference>
<dbReference type="Pfam" id="PF03108">
    <property type="entry name" value="DBD_Tnp_Mut"/>
    <property type="match status" value="1"/>
</dbReference>
<keyword evidence="3" id="KW-0233">DNA recombination</keyword>
<feature type="region of interest" description="Disordered" evidence="4">
    <location>
        <begin position="143"/>
        <end position="168"/>
    </location>
</feature>
<dbReference type="GO" id="GO:0008270">
    <property type="term" value="F:zinc ion binding"/>
    <property type="evidence" value="ECO:0007669"/>
    <property type="project" value="InterPro"/>
</dbReference>
<dbReference type="InterPro" id="IPR006564">
    <property type="entry name" value="Znf_PMZ"/>
</dbReference>
<gene>
    <name evidence="6" type="ordered locus">LOC_Os11g32660</name>
</gene>
<proteinExistence type="predicted"/>
<sequence length="806" mass="91351">MDLTFRGDGEPAPVYRTGCKYFFLEFHHGGFFCGMGVNRTYMDGKVNWFDNVDSREWGRVLRVADFVAMLGYEIGPRLKVYSLLSGKTIVDGLRIVDSEVETNVMNSVSHKIKNFFIYLDHTDHVSGRNHEDIVLTPRAELPEVFSPPRDDHHGSGSAGGQAAAHNDAQVDDTPQVLDEEEGEEINLFEDNDDSSSDSDFVDSDYEWQDDDDDLFDDNVDGEVEDLGLRRKTFNHKKATGSKLKGKKVCAEDCSEQALSDDEGMQLPHNSDNEDDITLNFKSFNPEDINNPIFKVGIVFSSVELLRKAITEYSLKNRVDIKLPRNDRERVKAHCAEGCPWNLYASMDSRVKSFTVKTYVPQHKCKKEWVLQRCTANWLAEKYIETFRKSNPRSSFYLRLDDSKFSSLYFSLDACKRGFLSGCRPIICLDGCHIKTKFGGQLLTAVGVDPNNCIFPIAMAVVEVESFSSLSWFLQILKEDLGIVNTYPWTIMTDKQKGLIPAVHEVFPESEHRFCVRHLFYNKQKEAEKWEGPLCPKIKKKLLKFPDQANICYVLPARKGIFQVQERQSTFIVDVVSKHCDCRRWDLTGIPCCRAIACIREERLLEQDLLPFCYSIEAFKSVYANNIMPCSDKAKWEKMNEPQILPPVYEKKVGRPKKTRRKQPTEVHGKSGPKLSKHGVTIHCSYCHEANHNKKGCEMRKKGIKPNIQVRKKAIAGESQEPNLTQSSQPSQLTQQHGPLPDCVFIQQNQPTARPVVLTTASKEGRSKTTKAKKKANVGAKSKRTEVGPTDAGAASRKKKTTSPTKQ</sequence>
<evidence type="ECO:0000256" key="4">
    <source>
        <dbReference type="SAM" id="MobiDB-lite"/>
    </source>
</evidence>
<feature type="region of interest" description="Disordered" evidence="4">
    <location>
        <begin position="718"/>
        <end position="738"/>
    </location>
</feature>
<dbReference type="InterPro" id="IPR018289">
    <property type="entry name" value="MULE_transposase_dom"/>
</dbReference>
<dbReference type="GO" id="GO:0004803">
    <property type="term" value="F:transposase activity"/>
    <property type="evidence" value="ECO:0007669"/>
    <property type="project" value="InterPro"/>
</dbReference>
<dbReference type="AlphaFoldDB" id="Q2R3A0"/>
<reference evidence="6" key="3">
    <citation type="submission" date="2006-01" db="EMBL/GenBank/DDBJ databases">
        <authorList>
            <person name="Buell R."/>
        </authorList>
    </citation>
    <scope>NUCLEOTIDE SEQUENCE</scope>
</reference>
<dbReference type="GO" id="GO:0003677">
    <property type="term" value="F:DNA binding"/>
    <property type="evidence" value="ECO:0007669"/>
    <property type="project" value="UniProtKB-KW"/>
</dbReference>
<name>Q2R3A0_ORYSJ</name>